<keyword evidence="6" id="KW-0862">Zinc</keyword>
<comment type="catalytic activity">
    <reaction evidence="1">
        <text>S-ubiquitinyl-[E2 ubiquitin-conjugating enzyme]-L-cysteine + [acceptor protein]-L-lysine = [E2 ubiquitin-conjugating enzyme]-L-cysteine + N(6)-ubiquitinyl-[acceptor protein]-L-lysine.</text>
        <dbReference type="EC" id="2.3.2.27"/>
    </reaction>
</comment>
<dbReference type="GeneID" id="36605718"/>
<dbReference type="RefSeq" id="XP_024745233.1">
    <property type="nucleotide sequence ID" value="XM_024897600.1"/>
</dbReference>
<feature type="domain" description="RING-type" evidence="8">
    <location>
        <begin position="60"/>
        <end position="100"/>
    </location>
</feature>
<evidence type="ECO:0000256" key="6">
    <source>
        <dbReference type="PROSITE-ProRule" id="PRU00175"/>
    </source>
</evidence>
<dbReference type="SUPFAM" id="SSF57850">
    <property type="entry name" value="RING/U-box"/>
    <property type="match status" value="1"/>
</dbReference>
<gene>
    <name evidence="9" type="ORF">BBK36DRAFT_152320</name>
</gene>
<dbReference type="PANTHER" id="PTHR46077">
    <property type="entry name" value="E3 UBIQUITIN-PROTEIN LIGASE TOPORS"/>
    <property type="match status" value="1"/>
</dbReference>
<feature type="region of interest" description="Disordered" evidence="7">
    <location>
        <begin position="1"/>
        <end position="21"/>
    </location>
</feature>
<feature type="region of interest" description="Disordered" evidence="7">
    <location>
        <begin position="317"/>
        <end position="387"/>
    </location>
</feature>
<dbReference type="SMART" id="SM00184">
    <property type="entry name" value="RING"/>
    <property type="match status" value="1"/>
</dbReference>
<feature type="region of interest" description="Disordered" evidence="7">
    <location>
        <begin position="106"/>
        <end position="135"/>
    </location>
</feature>
<dbReference type="Gene3D" id="3.30.40.10">
    <property type="entry name" value="Zinc/RING finger domain, C3HC4 (zinc finger)"/>
    <property type="match status" value="1"/>
</dbReference>
<evidence type="ECO:0000256" key="5">
    <source>
        <dbReference type="ARBA" id="ARBA00023163"/>
    </source>
</evidence>
<dbReference type="EC" id="2.3.2.27" evidence="2"/>
<evidence type="ECO:0000259" key="8">
    <source>
        <dbReference type="PROSITE" id="PS50089"/>
    </source>
</evidence>
<dbReference type="Proteomes" id="UP000241546">
    <property type="component" value="Unassembled WGS sequence"/>
</dbReference>
<reference evidence="10" key="1">
    <citation type="submission" date="2016-07" db="EMBL/GenBank/DDBJ databases">
        <title>Multiple horizontal gene transfer events from other fungi enriched the ability of initially mycotrophic Trichoderma (Ascomycota) to feed on dead plant biomass.</title>
        <authorList>
            <consortium name="DOE Joint Genome Institute"/>
            <person name="Atanasova L."/>
            <person name="Chenthamara K."/>
            <person name="Zhang J."/>
            <person name="Grujic M."/>
            <person name="Henrissat B."/>
            <person name="Kuo A."/>
            <person name="Aerts A."/>
            <person name="Salamov A."/>
            <person name="Lipzen A."/>
            <person name="Labutti K."/>
            <person name="Barry K."/>
            <person name="Miao Y."/>
            <person name="Rahimi M.J."/>
            <person name="Shen Q."/>
            <person name="Grigoriev I.V."/>
            <person name="Kubicek C.P."/>
            <person name="Druzhinina I.S."/>
        </authorList>
    </citation>
    <scope>NUCLEOTIDE SEQUENCE [LARGE SCALE GENOMIC DNA]</scope>
    <source>
        <strain evidence="10">TUCIM 6016</strain>
    </source>
</reference>
<keyword evidence="4" id="KW-0805">Transcription regulation</keyword>
<dbReference type="EMBL" id="KZ680226">
    <property type="protein sequence ID" value="PTB61913.1"/>
    <property type="molecule type" value="Genomic_DNA"/>
</dbReference>
<dbReference type="GO" id="GO:0061630">
    <property type="term" value="F:ubiquitin protein ligase activity"/>
    <property type="evidence" value="ECO:0007669"/>
    <property type="project" value="UniProtKB-EC"/>
</dbReference>
<dbReference type="GO" id="GO:0000209">
    <property type="term" value="P:protein polyubiquitination"/>
    <property type="evidence" value="ECO:0007669"/>
    <property type="project" value="TreeGrafter"/>
</dbReference>
<dbReference type="GO" id="GO:0006513">
    <property type="term" value="P:protein monoubiquitination"/>
    <property type="evidence" value="ECO:0007669"/>
    <property type="project" value="TreeGrafter"/>
</dbReference>
<dbReference type="InterPro" id="IPR001841">
    <property type="entry name" value="Znf_RING"/>
</dbReference>
<evidence type="ECO:0000256" key="7">
    <source>
        <dbReference type="SAM" id="MobiDB-lite"/>
    </source>
</evidence>
<dbReference type="Pfam" id="PF13639">
    <property type="entry name" value="zf-RING_2"/>
    <property type="match status" value="1"/>
</dbReference>
<accession>A0A2T4AXX6</accession>
<feature type="compositionally biased region" description="Low complexity" evidence="7">
    <location>
        <begin position="320"/>
        <end position="332"/>
    </location>
</feature>
<evidence type="ECO:0000256" key="1">
    <source>
        <dbReference type="ARBA" id="ARBA00000900"/>
    </source>
</evidence>
<dbReference type="AlphaFoldDB" id="A0A2T4AXX6"/>
<feature type="compositionally biased region" description="Basic and acidic residues" evidence="7">
    <location>
        <begin position="1"/>
        <end position="14"/>
    </location>
</feature>
<keyword evidence="6" id="KW-0863">Zinc-finger</keyword>
<sequence length="387" mass="44613">MEKAKEELKPDSRRKQASSSWRGLAGSQLMLLVEKRHRKVLQNTLQEVAAREQLTDTNCCVICLDAVSDACELVPCGHDSFDYVCVLNWLYDNPLCPLCKRDVTKVQRGPPERRESTVIEPKPPRPEPSSSTRTYAHLSPFPRPRRRTYRIPRITDDSRDAERALAHRRNVYLHRRFSKHVGSNRLSLYRELTPRLFCSDEALVSRARMWIRRELQVFSFLSADDSTSAASSSRSGDANEGAAQLRRRANNAEFLLEYIIAILKTVDIMGSAGQAEDMLSEFLGRDNARLFLHELRSWLRSPFTKLEDWDRAVQYDSVESRGSSSASSPAPRLGRDADAAVAQHGPDRVRPRGDYYRPRSAQAFREERRKRRREHYRQDGRRRERSA</sequence>
<dbReference type="PANTHER" id="PTHR46077:SF1">
    <property type="entry name" value="TOP1 BINDING ARGININE_SERINE RICH PROTEIN, E3 UBIQUITIN LIGASE"/>
    <property type="match status" value="1"/>
</dbReference>
<name>A0A2T4AXX6_9HYPO</name>
<dbReference type="InterPro" id="IPR013083">
    <property type="entry name" value="Znf_RING/FYVE/PHD"/>
</dbReference>
<feature type="compositionally biased region" description="Basic and acidic residues" evidence="7">
    <location>
        <begin position="376"/>
        <end position="387"/>
    </location>
</feature>
<feature type="compositionally biased region" description="Basic and acidic residues" evidence="7">
    <location>
        <begin position="345"/>
        <end position="357"/>
    </location>
</feature>
<dbReference type="OrthoDB" id="21204at2759"/>
<evidence type="ECO:0000256" key="4">
    <source>
        <dbReference type="ARBA" id="ARBA00023015"/>
    </source>
</evidence>
<dbReference type="PROSITE" id="PS50089">
    <property type="entry name" value="ZF_RING_2"/>
    <property type="match status" value="1"/>
</dbReference>
<evidence type="ECO:0000256" key="3">
    <source>
        <dbReference type="ARBA" id="ARBA00022679"/>
    </source>
</evidence>
<keyword evidence="10" id="KW-1185">Reference proteome</keyword>
<keyword evidence="6" id="KW-0479">Metal-binding</keyword>
<protein>
    <recommendedName>
        <fullName evidence="2">RING-type E3 ubiquitin transferase</fullName>
        <ecNumber evidence="2">2.3.2.27</ecNumber>
    </recommendedName>
</protein>
<feature type="compositionally biased region" description="Basic and acidic residues" evidence="7">
    <location>
        <begin position="106"/>
        <end position="125"/>
    </location>
</feature>
<evidence type="ECO:0000313" key="10">
    <source>
        <dbReference type="Proteomes" id="UP000241546"/>
    </source>
</evidence>
<evidence type="ECO:0000313" key="9">
    <source>
        <dbReference type="EMBL" id="PTB61913.1"/>
    </source>
</evidence>
<keyword evidence="3" id="KW-0808">Transferase</keyword>
<dbReference type="GO" id="GO:0008270">
    <property type="term" value="F:zinc ion binding"/>
    <property type="evidence" value="ECO:0007669"/>
    <property type="project" value="UniProtKB-KW"/>
</dbReference>
<keyword evidence="5" id="KW-0804">Transcription</keyword>
<proteinExistence type="predicted"/>
<organism evidence="9 10">
    <name type="scientific">Trichoderma citrinoviride</name>
    <dbReference type="NCBI Taxonomy" id="58853"/>
    <lineage>
        <taxon>Eukaryota</taxon>
        <taxon>Fungi</taxon>
        <taxon>Dikarya</taxon>
        <taxon>Ascomycota</taxon>
        <taxon>Pezizomycotina</taxon>
        <taxon>Sordariomycetes</taxon>
        <taxon>Hypocreomycetidae</taxon>
        <taxon>Hypocreales</taxon>
        <taxon>Hypocreaceae</taxon>
        <taxon>Trichoderma</taxon>
    </lineage>
</organism>
<evidence type="ECO:0000256" key="2">
    <source>
        <dbReference type="ARBA" id="ARBA00012483"/>
    </source>
</evidence>